<dbReference type="CDD" id="cd06308">
    <property type="entry name" value="PBP1_sensor_kinase-like"/>
    <property type="match status" value="1"/>
</dbReference>
<dbReference type="SUPFAM" id="SSF53822">
    <property type="entry name" value="Periplasmic binding protein-like I"/>
    <property type="match status" value="1"/>
</dbReference>
<dbReference type="InterPro" id="IPR028082">
    <property type="entry name" value="Peripla_BP_I"/>
</dbReference>
<comment type="subcellular location">
    <subcellularLocation>
        <location evidence="1">Cell envelope</location>
    </subcellularLocation>
</comment>
<feature type="chain" id="PRO_5038467204" evidence="4">
    <location>
        <begin position="22"/>
        <end position="332"/>
    </location>
</feature>
<evidence type="ECO:0000313" key="6">
    <source>
        <dbReference type="EMBL" id="AXB43620.1"/>
    </source>
</evidence>
<dbReference type="KEGG" id="aab:A4R43_14630"/>
<organism evidence="6 7">
    <name type="scientific">Amycolatopsis albispora</name>
    <dbReference type="NCBI Taxonomy" id="1804986"/>
    <lineage>
        <taxon>Bacteria</taxon>
        <taxon>Bacillati</taxon>
        <taxon>Actinomycetota</taxon>
        <taxon>Actinomycetes</taxon>
        <taxon>Pseudonocardiales</taxon>
        <taxon>Pseudonocardiaceae</taxon>
        <taxon>Amycolatopsis</taxon>
    </lineage>
</organism>
<dbReference type="Gene3D" id="3.40.50.2300">
    <property type="match status" value="2"/>
</dbReference>
<dbReference type="GO" id="GO:0030313">
    <property type="term" value="C:cell envelope"/>
    <property type="evidence" value="ECO:0007669"/>
    <property type="project" value="UniProtKB-SubCell"/>
</dbReference>
<proteinExistence type="inferred from homology"/>
<keyword evidence="7" id="KW-1185">Reference proteome</keyword>
<dbReference type="InterPro" id="IPR025997">
    <property type="entry name" value="SBP_2_dom"/>
</dbReference>
<dbReference type="RefSeq" id="WP_113692860.1">
    <property type="nucleotide sequence ID" value="NZ_CP015163.1"/>
</dbReference>
<accession>A0A344L6E6</accession>
<evidence type="ECO:0000256" key="3">
    <source>
        <dbReference type="ARBA" id="ARBA00022729"/>
    </source>
</evidence>
<dbReference type="Pfam" id="PF13407">
    <property type="entry name" value="Peripla_BP_4"/>
    <property type="match status" value="1"/>
</dbReference>
<feature type="signal peptide" evidence="4">
    <location>
        <begin position="1"/>
        <end position="21"/>
    </location>
</feature>
<comment type="similarity">
    <text evidence="2">Belongs to the bacterial solute-binding protein 2 family.</text>
</comment>
<evidence type="ECO:0000256" key="1">
    <source>
        <dbReference type="ARBA" id="ARBA00004196"/>
    </source>
</evidence>
<reference evidence="6 7" key="1">
    <citation type="submission" date="2016-04" db="EMBL/GenBank/DDBJ databases">
        <title>Complete genome sequence and analysis of deep-sea sediment isolate, Amycolatopsis sp. WP1.</title>
        <authorList>
            <person name="Wang H."/>
            <person name="Chen S."/>
            <person name="Wu Q."/>
        </authorList>
    </citation>
    <scope>NUCLEOTIDE SEQUENCE [LARGE SCALE GENOMIC DNA]</scope>
    <source>
        <strain evidence="6 7">WP1</strain>
    </source>
</reference>
<dbReference type="EMBL" id="CP015163">
    <property type="protein sequence ID" value="AXB43620.1"/>
    <property type="molecule type" value="Genomic_DNA"/>
</dbReference>
<dbReference type="OrthoDB" id="9813037at2"/>
<evidence type="ECO:0000256" key="2">
    <source>
        <dbReference type="ARBA" id="ARBA00007639"/>
    </source>
</evidence>
<evidence type="ECO:0000259" key="5">
    <source>
        <dbReference type="Pfam" id="PF13407"/>
    </source>
</evidence>
<name>A0A344L6E6_9PSEU</name>
<keyword evidence="3 4" id="KW-0732">Signal</keyword>
<dbReference type="PROSITE" id="PS51257">
    <property type="entry name" value="PROKAR_LIPOPROTEIN"/>
    <property type="match status" value="1"/>
</dbReference>
<evidence type="ECO:0000313" key="7">
    <source>
        <dbReference type="Proteomes" id="UP000250434"/>
    </source>
</evidence>
<dbReference type="Proteomes" id="UP000250434">
    <property type="component" value="Chromosome"/>
</dbReference>
<protein>
    <submittedName>
        <fullName evidence="6">ABC transporter substrate-binding protein</fullName>
    </submittedName>
</protein>
<dbReference type="GO" id="GO:0030246">
    <property type="term" value="F:carbohydrate binding"/>
    <property type="evidence" value="ECO:0007669"/>
    <property type="project" value="UniProtKB-ARBA"/>
</dbReference>
<dbReference type="PANTHER" id="PTHR46847:SF3">
    <property type="entry name" value="GALACTOFURANOSE-BINDING PROTEIN YTFQ"/>
    <property type="match status" value="1"/>
</dbReference>
<sequence length="332" mass="34454">MPKRARGALSLLLGLTLVVSACGTTSENAGGGPAEPKPCGGAGGKYTIGVSQANVAEPYRERMDADIRKAAAGVPQFTVNFADAQQDNSKQVEQVENFLTQQIDLLIISPNEATPLTSVVKKAYEQGVPVLVLDRKVNGDSFTSFIGADNFDIGRRAGEFVAESLLPGGGKVAELKGLAGSSPAKERSDGFKLGIGGKNIEIVASADGDWLRDKGRQQADALLKGTPGIQVVYAHNDPMGEGAYLAAQDAGLTGIKVVGIDGLPIEAGGIKAVEAGRLAATFVYPTGGKEAVEAARKILVDCQQVPKVQGLPIERVTKENAAEVYARLNAGG</sequence>
<dbReference type="AlphaFoldDB" id="A0A344L6E6"/>
<dbReference type="PANTHER" id="PTHR46847">
    <property type="entry name" value="D-ALLOSE-BINDING PERIPLASMIC PROTEIN-RELATED"/>
    <property type="match status" value="1"/>
</dbReference>
<gene>
    <name evidence="6" type="ORF">A4R43_14630</name>
</gene>
<evidence type="ECO:0000256" key="4">
    <source>
        <dbReference type="SAM" id="SignalP"/>
    </source>
</evidence>
<feature type="domain" description="Periplasmic binding protein" evidence="5">
    <location>
        <begin position="48"/>
        <end position="299"/>
    </location>
</feature>